<evidence type="ECO:0000259" key="3">
    <source>
        <dbReference type="Pfam" id="PF01301"/>
    </source>
</evidence>
<dbReference type="Proteomes" id="UP000612456">
    <property type="component" value="Unassembled WGS sequence"/>
</dbReference>
<dbReference type="GO" id="GO:0004553">
    <property type="term" value="F:hydrolase activity, hydrolyzing O-glycosyl compounds"/>
    <property type="evidence" value="ECO:0007669"/>
    <property type="project" value="InterPro"/>
</dbReference>
<dbReference type="PRINTS" id="PR00742">
    <property type="entry name" value="GLHYDRLASE35"/>
</dbReference>
<evidence type="ECO:0000256" key="1">
    <source>
        <dbReference type="ARBA" id="ARBA00009809"/>
    </source>
</evidence>
<dbReference type="Gene3D" id="2.60.120.260">
    <property type="entry name" value="Galactose-binding domain-like"/>
    <property type="match status" value="2"/>
</dbReference>
<dbReference type="RefSeq" id="WP_188996232.1">
    <property type="nucleotide sequence ID" value="NZ_BMHP01000004.1"/>
</dbReference>
<dbReference type="AlphaFoldDB" id="A0A917E0S1"/>
<dbReference type="PANTHER" id="PTHR23421">
    <property type="entry name" value="BETA-GALACTOSIDASE RELATED"/>
    <property type="match status" value="1"/>
</dbReference>
<evidence type="ECO:0000313" key="5">
    <source>
        <dbReference type="Proteomes" id="UP000612456"/>
    </source>
</evidence>
<dbReference type="InterPro" id="IPR017853">
    <property type="entry name" value="GH"/>
</dbReference>
<feature type="domain" description="Glycoside hydrolase 35 catalytic" evidence="3">
    <location>
        <begin position="18"/>
        <end position="317"/>
    </location>
</feature>
<dbReference type="GO" id="GO:0005975">
    <property type="term" value="P:carbohydrate metabolic process"/>
    <property type="evidence" value="ECO:0007669"/>
    <property type="project" value="InterPro"/>
</dbReference>
<dbReference type="SUPFAM" id="SSF51445">
    <property type="entry name" value="(Trans)glycosidases"/>
    <property type="match status" value="1"/>
</dbReference>
<accession>A0A917E0S1</accession>
<dbReference type="InterPro" id="IPR008979">
    <property type="entry name" value="Galactose-bd-like_sf"/>
</dbReference>
<comment type="caution">
    <text evidence="4">The sequence shown here is derived from an EMBL/GenBank/DDBJ whole genome shotgun (WGS) entry which is preliminary data.</text>
</comment>
<proteinExistence type="inferred from homology"/>
<reference evidence="4" key="1">
    <citation type="journal article" date="2014" name="Int. J. Syst. Evol. Microbiol.">
        <title>Complete genome sequence of Corynebacterium casei LMG S-19264T (=DSM 44701T), isolated from a smear-ripened cheese.</title>
        <authorList>
            <consortium name="US DOE Joint Genome Institute (JGI-PGF)"/>
            <person name="Walter F."/>
            <person name="Albersmeier A."/>
            <person name="Kalinowski J."/>
            <person name="Ruckert C."/>
        </authorList>
    </citation>
    <scope>NUCLEOTIDE SEQUENCE</scope>
    <source>
        <strain evidence="4">CGMCC 1.15178</strain>
    </source>
</reference>
<evidence type="ECO:0000313" key="4">
    <source>
        <dbReference type="EMBL" id="GGD85720.1"/>
    </source>
</evidence>
<name>A0A917E0S1_9BACL</name>
<dbReference type="Pfam" id="PF01301">
    <property type="entry name" value="Glyco_hydro_35"/>
    <property type="match status" value="1"/>
</dbReference>
<evidence type="ECO:0000256" key="2">
    <source>
        <dbReference type="RuleBase" id="RU003679"/>
    </source>
</evidence>
<protein>
    <recommendedName>
        <fullName evidence="3">Glycoside hydrolase 35 catalytic domain-containing protein</fullName>
    </recommendedName>
</protein>
<dbReference type="EMBL" id="BMHP01000004">
    <property type="protein sequence ID" value="GGD85720.1"/>
    <property type="molecule type" value="Genomic_DNA"/>
</dbReference>
<keyword evidence="5" id="KW-1185">Reference proteome</keyword>
<dbReference type="InterPro" id="IPR001944">
    <property type="entry name" value="Glycoside_Hdrlase_35"/>
</dbReference>
<dbReference type="InterPro" id="IPR031330">
    <property type="entry name" value="Gly_Hdrlase_35_cat"/>
</dbReference>
<organism evidence="4 5">
    <name type="scientific">Paenibacillus nasutitermitis</name>
    <dbReference type="NCBI Taxonomy" id="1652958"/>
    <lineage>
        <taxon>Bacteria</taxon>
        <taxon>Bacillati</taxon>
        <taxon>Bacillota</taxon>
        <taxon>Bacilli</taxon>
        <taxon>Bacillales</taxon>
        <taxon>Paenibacillaceae</taxon>
        <taxon>Paenibacillus</taxon>
    </lineage>
</organism>
<dbReference type="Gene3D" id="3.20.20.80">
    <property type="entry name" value="Glycosidases"/>
    <property type="match status" value="1"/>
</dbReference>
<comment type="similarity">
    <text evidence="1 2">Belongs to the glycosyl hydrolase 35 family.</text>
</comment>
<gene>
    <name evidence="4" type="ORF">GCM10010911_50180</name>
</gene>
<dbReference type="SUPFAM" id="SSF49785">
    <property type="entry name" value="Galactose-binding domain-like"/>
    <property type="match status" value="1"/>
</dbReference>
<reference evidence="4" key="2">
    <citation type="submission" date="2020-09" db="EMBL/GenBank/DDBJ databases">
        <authorList>
            <person name="Sun Q."/>
            <person name="Zhou Y."/>
        </authorList>
    </citation>
    <scope>NUCLEOTIDE SEQUENCE</scope>
    <source>
        <strain evidence="4">CGMCC 1.15178</strain>
    </source>
</reference>
<sequence>MDVSINKLPTVSMSGHALHLNGSPEILLCASLFYFRIPKAHWGERMQQLKSIGYRSIDVYFPWNHHELTEGCWDFEGEKDAAFFLKLAAEAGLWVVARPGPYICSEWDGGGLPGYLLADTTLKLRDNDPTYLKAVERWFDRILPILAPFQADRGGTIIGVQLENELDFYGCQDPAGYIGSLRDMARGHGITVPLLACAGQGGLWEASGFADDVVVTCNFYPNDLDAHFEEKVLHYREQLEARGMPLLVTETNRSHFLLRRLLSAGTKLLGPYLQVSGTDFGFTNATNNWGSPLAFLTSDYDFGGMISPEGHLREEAYEGRMLARLLAAYGPSLGGAKAQGRRGVLEAGDGLDPEGLIGPFSLRLAEGGELLFLANAGSSEADVAVRLEDTALHGKTRLAAAGGSAILPYEVPLAHWQLPGRLAFSTAELYWAQHGGNTTVLSFHAEGESHILLELPETAVVRVPEAAVTREGSITVLVFPPPGEDTLHGEVGFDDGRTLKLLLSGRRSALDMESLDERCEPILRQHSATRSGPKETNHDAAAAENVAGGQPQAWTRSMISGTEAPAHTERISSDRALVLEEAGIYRGYAWYGAAVELPPGRAVKGWLLRKGSDVVSLYADGRYLGTSVPGGSSRYLEETDPASVAAAQRMAARVEIWGHTNFHDPRLPALRLLSLKGIAGIATIWGRYDLSGNWAIRLKNEASPATAGSGDRPIVDFGGWLSDEELQLHEFRRSFKAAADANSWTLHFQGFEAYARVLVNGREAGEIRSIDPYVDISAFVTPGGETELTLRLERFQGAPVGQVFLYEGTEAADWSLAGAGEQELARQASELRSQGASTSAWEQLPLTLDSGTVAWLFGEIGLSAEGRGYRVHVQGNGLKLTVLLNDRIVGRLWLPGGEERPVMTGGSPDSFYLPGPWMAEKGCCLSVMLEAVDSGAPGQLDAFTFLPV</sequence>